<feature type="domain" description="AAA" evidence="10">
    <location>
        <begin position="193"/>
        <end position="328"/>
    </location>
</feature>
<gene>
    <name evidence="11" type="ORF">SCALIN_C45_0105</name>
</gene>
<evidence type="ECO:0000256" key="1">
    <source>
        <dbReference type="ARBA" id="ARBA00007316"/>
    </source>
</evidence>
<dbReference type="GO" id="GO:0005524">
    <property type="term" value="F:ATP binding"/>
    <property type="evidence" value="ECO:0007669"/>
    <property type="project" value="UniProtKB-KW"/>
</dbReference>
<dbReference type="NCBIfam" id="TIGR01007">
    <property type="entry name" value="eps_fam"/>
    <property type="match status" value="1"/>
</dbReference>
<evidence type="ECO:0000256" key="9">
    <source>
        <dbReference type="SAM" id="MobiDB-lite"/>
    </source>
</evidence>
<organism evidence="11 12">
    <name type="scientific">Candidatus Scalindua japonica</name>
    <dbReference type="NCBI Taxonomy" id="1284222"/>
    <lineage>
        <taxon>Bacteria</taxon>
        <taxon>Pseudomonadati</taxon>
        <taxon>Planctomycetota</taxon>
        <taxon>Candidatus Brocadiia</taxon>
        <taxon>Candidatus Brocadiales</taxon>
        <taxon>Candidatus Scalinduaceae</taxon>
        <taxon>Candidatus Scalindua</taxon>
    </lineage>
</organism>
<dbReference type="AlphaFoldDB" id="A0A286U493"/>
<evidence type="ECO:0000313" key="11">
    <source>
        <dbReference type="EMBL" id="GAX62947.1"/>
    </source>
</evidence>
<dbReference type="EMBL" id="BAOS01000045">
    <property type="protein sequence ID" value="GAX62947.1"/>
    <property type="molecule type" value="Genomic_DNA"/>
</dbReference>
<evidence type="ECO:0000259" key="10">
    <source>
        <dbReference type="Pfam" id="PF13614"/>
    </source>
</evidence>
<accession>A0A286U493</accession>
<sequence>MSNIEKALKKSREKASEVQKKASASERKDRVQPDLRVKVSDANSSTPEKTEPDHSARMLDSVEAHDIESPYDSITDKNSNHMLSAIEKSYNNIAAFDPVTSEDYDLLMEDSGLVSRLKETGIKKDETGSVIPVTSVNKYNVDEHIVSYYEAIGKQTWKGPVMVHFRRLQVSLNGLQKKNKCKVMVFTSSQQKEGKSTIALNMAITLCGDKQKKVAIMDCDFRKPTLNVLLGINPKKGLSDYLLDEADFKDICIDGFLPNLTLIPVGNRPSNTCELFSSERMLQVFAYLRENFDFVIIDTPPVLSFPDTVILAPLSDGVVFIINCKKSKRKIVKRAVETLHDSKIVGFIMNKSEVVVSDYYGYSSNYYYYDYGSS</sequence>
<evidence type="ECO:0000256" key="5">
    <source>
        <dbReference type="ARBA" id="ARBA00022777"/>
    </source>
</evidence>
<dbReference type="CDD" id="cd05387">
    <property type="entry name" value="BY-kinase"/>
    <property type="match status" value="1"/>
</dbReference>
<dbReference type="GO" id="GO:0005886">
    <property type="term" value="C:plasma membrane"/>
    <property type="evidence" value="ECO:0007669"/>
    <property type="project" value="TreeGrafter"/>
</dbReference>
<dbReference type="SUPFAM" id="SSF52540">
    <property type="entry name" value="P-loop containing nucleoside triphosphate hydrolases"/>
    <property type="match status" value="1"/>
</dbReference>
<feature type="compositionally biased region" description="Basic and acidic residues" evidence="9">
    <location>
        <begin position="48"/>
        <end position="58"/>
    </location>
</feature>
<dbReference type="Proteomes" id="UP000218542">
    <property type="component" value="Unassembled WGS sequence"/>
</dbReference>
<comment type="catalytic activity">
    <reaction evidence="8">
        <text>L-tyrosyl-[protein] + ATP = O-phospho-L-tyrosyl-[protein] + ADP + H(+)</text>
        <dbReference type="Rhea" id="RHEA:10596"/>
        <dbReference type="Rhea" id="RHEA-COMP:10136"/>
        <dbReference type="Rhea" id="RHEA-COMP:20101"/>
        <dbReference type="ChEBI" id="CHEBI:15378"/>
        <dbReference type="ChEBI" id="CHEBI:30616"/>
        <dbReference type="ChEBI" id="CHEBI:46858"/>
        <dbReference type="ChEBI" id="CHEBI:61978"/>
        <dbReference type="ChEBI" id="CHEBI:456216"/>
        <dbReference type="EC" id="2.7.10.2"/>
    </reaction>
</comment>
<feature type="compositionally biased region" description="Basic and acidic residues" evidence="9">
    <location>
        <begin position="1"/>
        <end position="39"/>
    </location>
</feature>
<dbReference type="PANTHER" id="PTHR32309">
    <property type="entry name" value="TYROSINE-PROTEIN KINASE"/>
    <property type="match status" value="1"/>
</dbReference>
<comment type="similarity">
    <text evidence="1">Belongs to the CpsD/CapB family.</text>
</comment>
<name>A0A286U493_9BACT</name>
<evidence type="ECO:0000256" key="3">
    <source>
        <dbReference type="ARBA" id="ARBA00022679"/>
    </source>
</evidence>
<keyword evidence="12" id="KW-1185">Reference proteome</keyword>
<dbReference type="InterPro" id="IPR025669">
    <property type="entry name" value="AAA_dom"/>
</dbReference>
<evidence type="ECO:0000313" key="12">
    <source>
        <dbReference type="Proteomes" id="UP000218542"/>
    </source>
</evidence>
<dbReference type="RefSeq" id="WP_096896339.1">
    <property type="nucleotide sequence ID" value="NZ_BAOS01000045.1"/>
</dbReference>
<feature type="region of interest" description="Disordered" evidence="9">
    <location>
        <begin position="1"/>
        <end position="58"/>
    </location>
</feature>
<evidence type="ECO:0000256" key="8">
    <source>
        <dbReference type="ARBA" id="ARBA00051245"/>
    </source>
</evidence>
<reference evidence="12" key="1">
    <citation type="journal article" date="2017" name="Environ. Microbiol. Rep.">
        <title>Genetic Diversity of Marine Anaerobic Ammonium-Oxidizing Bacteria as Revealed by Genomic and Proteomic Analyses of 'Candidatus Scalindua japonica'.</title>
        <authorList>
            <person name="Oshiki M."/>
            <person name="Mizuto K."/>
            <person name="Kimura Z."/>
            <person name="Kindaichi T."/>
            <person name="Satoh H."/>
            <person name="Okabe S."/>
        </authorList>
    </citation>
    <scope>NUCLEOTIDE SEQUENCE [LARGE SCALE GENOMIC DNA]</scope>
    <source>
        <strain evidence="12">husup-a2</strain>
    </source>
</reference>
<dbReference type="PANTHER" id="PTHR32309:SF13">
    <property type="entry name" value="FERRIC ENTEROBACTIN TRANSPORT PROTEIN FEPE"/>
    <property type="match status" value="1"/>
</dbReference>
<evidence type="ECO:0000256" key="2">
    <source>
        <dbReference type="ARBA" id="ARBA00011903"/>
    </source>
</evidence>
<dbReference type="GO" id="GO:0004715">
    <property type="term" value="F:non-membrane spanning protein tyrosine kinase activity"/>
    <property type="evidence" value="ECO:0007669"/>
    <property type="project" value="UniProtKB-EC"/>
</dbReference>
<proteinExistence type="inferred from homology"/>
<evidence type="ECO:0000256" key="7">
    <source>
        <dbReference type="ARBA" id="ARBA00023137"/>
    </source>
</evidence>
<dbReference type="Gene3D" id="3.40.50.300">
    <property type="entry name" value="P-loop containing nucleotide triphosphate hydrolases"/>
    <property type="match status" value="1"/>
</dbReference>
<dbReference type="InterPro" id="IPR005702">
    <property type="entry name" value="Wzc-like_C"/>
</dbReference>
<evidence type="ECO:0000256" key="6">
    <source>
        <dbReference type="ARBA" id="ARBA00022840"/>
    </source>
</evidence>
<keyword evidence="7" id="KW-0829">Tyrosine-protein kinase</keyword>
<dbReference type="Pfam" id="PF13614">
    <property type="entry name" value="AAA_31"/>
    <property type="match status" value="1"/>
</dbReference>
<keyword evidence="5" id="KW-0418">Kinase</keyword>
<comment type="caution">
    <text evidence="11">The sequence shown here is derived from an EMBL/GenBank/DDBJ whole genome shotgun (WGS) entry which is preliminary data.</text>
</comment>
<dbReference type="OrthoDB" id="9794577at2"/>
<keyword evidence="4" id="KW-0547">Nucleotide-binding</keyword>
<dbReference type="EC" id="2.7.10.2" evidence="2"/>
<dbReference type="InterPro" id="IPR050445">
    <property type="entry name" value="Bact_polysacc_biosynth/exp"/>
</dbReference>
<keyword evidence="6" id="KW-0067">ATP-binding</keyword>
<keyword evidence="3" id="KW-0808">Transferase</keyword>
<dbReference type="InterPro" id="IPR027417">
    <property type="entry name" value="P-loop_NTPase"/>
</dbReference>
<evidence type="ECO:0000256" key="4">
    <source>
        <dbReference type="ARBA" id="ARBA00022741"/>
    </source>
</evidence>
<protein>
    <recommendedName>
        <fullName evidence="2">non-specific protein-tyrosine kinase</fullName>
        <ecNumber evidence="2">2.7.10.2</ecNumber>
    </recommendedName>
</protein>